<organism evidence="1 2">
    <name type="scientific">Senna tora</name>
    <dbReference type="NCBI Taxonomy" id="362788"/>
    <lineage>
        <taxon>Eukaryota</taxon>
        <taxon>Viridiplantae</taxon>
        <taxon>Streptophyta</taxon>
        <taxon>Embryophyta</taxon>
        <taxon>Tracheophyta</taxon>
        <taxon>Spermatophyta</taxon>
        <taxon>Magnoliopsida</taxon>
        <taxon>eudicotyledons</taxon>
        <taxon>Gunneridae</taxon>
        <taxon>Pentapetalae</taxon>
        <taxon>rosids</taxon>
        <taxon>fabids</taxon>
        <taxon>Fabales</taxon>
        <taxon>Fabaceae</taxon>
        <taxon>Caesalpinioideae</taxon>
        <taxon>Cassia clade</taxon>
        <taxon>Senna</taxon>
    </lineage>
</organism>
<comment type="caution">
    <text evidence="1">The sequence shown here is derived from an EMBL/GenBank/DDBJ whole genome shotgun (WGS) entry which is preliminary data.</text>
</comment>
<name>A0A834XD04_9FABA</name>
<proteinExistence type="predicted"/>
<accession>A0A834XD04</accession>
<gene>
    <name evidence="1" type="ORF">G2W53_004493</name>
</gene>
<dbReference type="Proteomes" id="UP000634136">
    <property type="component" value="Unassembled WGS sequence"/>
</dbReference>
<dbReference type="AlphaFoldDB" id="A0A834XD04"/>
<evidence type="ECO:0000313" key="2">
    <source>
        <dbReference type="Proteomes" id="UP000634136"/>
    </source>
</evidence>
<reference evidence="1" key="1">
    <citation type="submission" date="2020-09" db="EMBL/GenBank/DDBJ databases">
        <title>Genome-Enabled Discovery of Anthraquinone Biosynthesis in Senna tora.</title>
        <authorList>
            <person name="Kang S.-H."/>
            <person name="Pandey R.P."/>
            <person name="Lee C.-M."/>
            <person name="Sim J.-S."/>
            <person name="Jeong J.-T."/>
            <person name="Choi B.-S."/>
            <person name="Jung M."/>
            <person name="Ginzburg D."/>
            <person name="Zhao K."/>
            <person name="Won S.Y."/>
            <person name="Oh T.-J."/>
            <person name="Yu Y."/>
            <person name="Kim N.-H."/>
            <person name="Lee O.R."/>
            <person name="Lee T.-H."/>
            <person name="Bashyal P."/>
            <person name="Kim T.-S."/>
            <person name="Lee W.-H."/>
            <person name="Kawkins C."/>
            <person name="Kim C.-K."/>
            <person name="Kim J.S."/>
            <person name="Ahn B.O."/>
            <person name="Rhee S.Y."/>
            <person name="Sohng J.K."/>
        </authorList>
    </citation>
    <scope>NUCLEOTIDE SEQUENCE</scope>
    <source>
        <tissue evidence="1">Leaf</tissue>
    </source>
</reference>
<sequence length="325" mass="36803">MMHRMFGNANRCQIITFDLHRAVYLNSKNVQVNTFNASGIRSYYNLPRVEEYRYEELKGDDQNFPWNEIEEELSACWDPHEGSKRYILRGHMNAIARIWLILVSSNIKTSKYLSKISRKTTLLLYLLMTNQPVELEAIIYKSLCKVAYNGRAGCALIFSHMISDFYFNAGVPADDIDDKFKPKQPLDYKRVGKDRVDPDDPCTSEAQAHPIAEASSQPFIPVDASIRVILDSEYPPTTYWIFAFSFIPVEVELKLADVSAQTDLTALLLSVSATPMVPNTTGRRLLGLAMKKSGADSSVLFQALDTMMKNKSLLLVILLIDELDV</sequence>
<protein>
    <submittedName>
        <fullName evidence="1">Uncharacterized protein</fullName>
    </submittedName>
</protein>
<dbReference type="EMBL" id="JAAIUW010000002">
    <property type="protein sequence ID" value="KAF7842195.1"/>
    <property type="molecule type" value="Genomic_DNA"/>
</dbReference>
<keyword evidence="2" id="KW-1185">Reference proteome</keyword>
<evidence type="ECO:0000313" key="1">
    <source>
        <dbReference type="EMBL" id="KAF7842195.1"/>
    </source>
</evidence>